<protein>
    <submittedName>
        <fullName evidence="3">Thiol-disulfide isomerase or thioredoxin</fullName>
    </submittedName>
</protein>
<dbReference type="InterPro" id="IPR050553">
    <property type="entry name" value="Thioredoxin_ResA/DsbE_sf"/>
</dbReference>
<keyword evidence="3" id="KW-0413">Isomerase</keyword>
<dbReference type="GO" id="GO:0016491">
    <property type="term" value="F:oxidoreductase activity"/>
    <property type="evidence" value="ECO:0007669"/>
    <property type="project" value="InterPro"/>
</dbReference>
<reference evidence="3 4" key="1">
    <citation type="submission" date="2016-11" db="EMBL/GenBank/DDBJ databases">
        <authorList>
            <person name="Jaros S."/>
            <person name="Januszkiewicz K."/>
            <person name="Wedrychowicz H."/>
        </authorList>
    </citation>
    <scope>NUCLEOTIDE SEQUENCE [LARGE SCALE GENOMIC DNA]</scope>
    <source>
        <strain evidence="3 4">DSM 21120</strain>
    </source>
</reference>
<dbReference type="Pfam" id="PF00578">
    <property type="entry name" value="AhpC-TSA"/>
    <property type="match status" value="1"/>
</dbReference>
<dbReference type="Proteomes" id="UP000184032">
    <property type="component" value="Unassembled WGS sequence"/>
</dbReference>
<dbReference type="PROSITE" id="PS51352">
    <property type="entry name" value="THIOREDOXIN_2"/>
    <property type="match status" value="1"/>
</dbReference>
<dbReference type="STRING" id="1120995.SAMN02745245_00792"/>
<dbReference type="Gene3D" id="3.40.30.10">
    <property type="entry name" value="Glutaredoxin"/>
    <property type="match status" value="1"/>
</dbReference>
<dbReference type="PANTHER" id="PTHR42852">
    <property type="entry name" value="THIOL:DISULFIDE INTERCHANGE PROTEIN DSBE"/>
    <property type="match status" value="1"/>
</dbReference>
<evidence type="ECO:0000313" key="4">
    <source>
        <dbReference type="Proteomes" id="UP000184032"/>
    </source>
</evidence>
<feature type="signal peptide" evidence="1">
    <location>
        <begin position="1"/>
        <end position="27"/>
    </location>
</feature>
<evidence type="ECO:0000256" key="1">
    <source>
        <dbReference type="SAM" id="SignalP"/>
    </source>
</evidence>
<name>A0A1M5R2Q7_9FIRM</name>
<dbReference type="AlphaFoldDB" id="A0A1M5R2Q7"/>
<dbReference type="InterPro" id="IPR000866">
    <property type="entry name" value="AhpC/TSA"/>
</dbReference>
<feature type="chain" id="PRO_5012522397" evidence="1">
    <location>
        <begin position="28"/>
        <end position="208"/>
    </location>
</feature>
<keyword evidence="4" id="KW-1185">Reference proteome</keyword>
<dbReference type="RefSeq" id="WP_073183966.1">
    <property type="nucleotide sequence ID" value="NZ_FQXI01000004.1"/>
</dbReference>
<feature type="domain" description="Thioredoxin" evidence="2">
    <location>
        <begin position="58"/>
        <end position="206"/>
    </location>
</feature>
<proteinExistence type="predicted"/>
<evidence type="ECO:0000313" key="3">
    <source>
        <dbReference type="EMBL" id="SHH20481.1"/>
    </source>
</evidence>
<dbReference type="GO" id="GO:0016209">
    <property type="term" value="F:antioxidant activity"/>
    <property type="evidence" value="ECO:0007669"/>
    <property type="project" value="InterPro"/>
</dbReference>
<accession>A0A1M5R2Q7</accession>
<dbReference type="InterPro" id="IPR013766">
    <property type="entry name" value="Thioredoxin_domain"/>
</dbReference>
<dbReference type="PANTHER" id="PTHR42852:SF17">
    <property type="entry name" value="THIOREDOXIN-LIKE PROTEIN HI_1115"/>
    <property type="match status" value="1"/>
</dbReference>
<organism evidence="3 4">
    <name type="scientific">Anaerosphaera aminiphila DSM 21120</name>
    <dbReference type="NCBI Taxonomy" id="1120995"/>
    <lineage>
        <taxon>Bacteria</taxon>
        <taxon>Bacillati</taxon>
        <taxon>Bacillota</taxon>
        <taxon>Tissierellia</taxon>
        <taxon>Tissierellales</taxon>
        <taxon>Peptoniphilaceae</taxon>
        <taxon>Anaerosphaera</taxon>
    </lineage>
</organism>
<dbReference type="CDD" id="cd02966">
    <property type="entry name" value="TlpA_like_family"/>
    <property type="match status" value="1"/>
</dbReference>
<dbReference type="GO" id="GO:0016853">
    <property type="term" value="F:isomerase activity"/>
    <property type="evidence" value="ECO:0007669"/>
    <property type="project" value="UniProtKB-KW"/>
</dbReference>
<dbReference type="OrthoDB" id="9809733at2"/>
<keyword evidence="1" id="KW-0732">Signal</keyword>
<gene>
    <name evidence="3" type="ORF">SAMN02745245_00792</name>
</gene>
<sequence>MKNLKFKKVLLFSGLVFILGLTGCSQNKTTTPTTNSSTNNTKNIAEENTAEETNKYINQLGFDSISFNAKDLNGNDISDYAFNDSKVTMINFWGTFCGPCIEEMPVLAEVSSEYNEEDFQIIGIITDTFEGRSDNIDKAKSLVAENGVQFANVIPNKDFVSNYLDGKIQAVPTTIFVDQDGNLIGQIQVGSLSEEKLREIIDELLLSV</sequence>
<evidence type="ECO:0000259" key="2">
    <source>
        <dbReference type="PROSITE" id="PS51352"/>
    </source>
</evidence>
<dbReference type="InterPro" id="IPR036249">
    <property type="entry name" value="Thioredoxin-like_sf"/>
</dbReference>
<dbReference type="PROSITE" id="PS51257">
    <property type="entry name" value="PROKAR_LIPOPROTEIN"/>
    <property type="match status" value="1"/>
</dbReference>
<dbReference type="EMBL" id="FQXI01000004">
    <property type="protein sequence ID" value="SHH20481.1"/>
    <property type="molecule type" value="Genomic_DNA"/>
</dbReference>
<dbReference type="SUPFAM" id="SSF52833">
    <property type="entry name" value="Thioredoxin-like"/>
    <property type="match status" value="1"/>
</dbReference>